<dbReference type="Pfam" id="PF01844">
    <property type="entry name" value="HNH"/>
    <property type="match status" value="1"/>
</dbReference>
<accession>A0A0G3CDB5</accession>
<dbReference type="SMART" id="SM00507">
    <property type="entry name" value="HNHc"/>
    <property type="match status" value="1"/>
</dbReference>
<reference evidence="3" key="1">
    <citation type="submission" date="2014-06" db="EMBL/GenBank/DDBJ databases">
        <title>The complete genome sequence of Methanosarcina barkeri CM1.</title>
        <authorList>
            <consortium name="Pastoral Greenhouse Gas Research Consortium"/>
            <person name="Lambie S.C."/>
            <person name="Leahy S.C."/>
            <person name="Kelly W.J."/>
            <person name="Li D."/>
            <person name="Reilly K."/>
            <person name="Attwood G.T."/>
            <person name="Altermann E."/>
        </authorList>
    </citation>
    <scope>NUCLEOTIDE SEQUENCE [LARGE SCALE GENOMIC DNA]</scope>
    <source>
        <strain evidence="3">CM1</strain>
    </source>
</reference>
<dbReference type="AlphaFoldDB" id="A0A0G3CDB5"/>
<evidence type="ECO:0000259" key="1">
    <source>
        <dbReference type="SMART" id="SM00507"/>
    </source>
</evidence>
<dbReference type="GeneID" id="31600689"/>
<reference evidence="2 3" key="2">
    <citation type="journal article" date="2015" name="Stand. Genomic Sci.">
        <title>The complete genome sequence of the rumen methanogen Methanosarcina barkeri CM1.</title>
        <authorList>
            <person name="Lambie S.C."/>
            <person name="Kelly W.J."/>
            <person name="Leahy S.C."/>
            <person name="Li D."/>
            <person name="Reilly K."/>
            <person name="McAllister T.A."/>
            <person name="Valle E.R."/>
            <person name="Attwood G.T."/>
            <person name="Altermann E."/>
        </authorList>
    </citation>
    <scope>NUCLEOTIDE SEQUENCE [LARGE SCALE GENOMIC DNA]</scope>
    <source>
        <strain evidence="2 3">CM1</strain>
    </source>
</reference>
<feature type="domain" description="HNH nuclease" evidence="1">
    <location>
        <begin position="213"/>
        <end position="277"/>
    </location>
</feature>
<sequence length="298" mass="35100">MTDLDIDELKEAMTSLFPNEKYRKICLRLFLEALNKANSCGNNKWGAYYYNEGVRLLVGNLIVLTIHKNSIWMALDKQSLNEMKDTQILEESHLWRWETGDYSEYKPVPSKNGYYTPSNKDLYIWPLIRDLHFRYIEKVANKYKWLNYKSQSNHSDKLLYYLKDELGLQSIPIPIYSDTEFETAEEIPANENTNLYEGAKKQITVNAYERNPTARKKCLDNYGYKCSVCGFDFEEVYGKIGAGYIHVHHLKPLNEINEKYKVDPINDLRPVCPNCHSMLHRTKFSIEQLREKLRRNVI</sequence>
<name>A0A0G3CDB5_METBA</name>
<evidence type="ECO:0000313" key="3">
    <source>
        <dbReference type="Proteomes" id="UP000035331"/>
    </source>
</evidence>
<keyword evidence="2" id="KW-0255">Endonuclease</keyword>
<keyword evidence="2" id="KW-0378">Hydrolase</keyword>
<dbReference type="EMBL" id="CP008746">
    <property type="protein sequence ID" value="AKJ40001.1"/>
    <property type="molecule type" value="Genomic_DNA"/>
</dbReference>
<dbReference type="CDD" id="cd00085">
    <property type="entry name" value="HNHc"/>
    <property type="match status" value="1"/>
</dbReference>
<dbReference type="RefSeq" id="WP_203225613.1">
    <property type="nucleotide sequence ID" value="NZ_CP008746.1"/>
</dbReference>
<dbReference type="GO" id="GO:0004519">
    <property type="term" value="F:endonuclease activity"/>
    <property type="evidence" value="ECO:0007669"/>
    <property type="project" value="UniProtKB-KW"/>
</dbReference>
<dbReference type="InterPro" id="IPR003615">
    <property type="entry name" value="HNH_nuc"/>
</dbReference>
<dbReference type="Gene3D" id="1.10.30.50">
    <property type="match status" value="1"/>
</dbReference>
<dbReference type="InterPro" id="IPR002711">
    <property type="entry name" value="HNH"/>
</dbReference>
<organism evidence="2 3">
    <name type="scientific">Methanosarcina barkeri CM1</name>
    <dbReference type="NCBI Taxonomy" id="796385"/>
    <lineage>
        <taxon>Archaea</taxon>
        <taxon>Methanobacteriati</taxon>
        <taxon>Methanobacteriota</taxon>
        <taxon>Stenosarchaea group</taxon>
        <taxon>Methanomicrobia</taxon>
        <taxon>Methanosarcinales</taxon>
        <taxon>Methanosarcinaceae</taxon>
        <taxon>Methanosarcina</taxon>
    </lineage>
</organism>
<gene>
    <name evidence="2" type="ORF">MCM1_3009</name>
</gene>
<dbReference type="GO" id="GO:0008270">
    <property type="term" value="F:zinc ion binding"/>
    <property type="evidence" value="ECO:0007669"/>
    <property type="project" value="InterPro"/>
</dbReference>
<dbReference type="GO" id="GO:0003676">
    <property type="term" value="F:nucleic acid binding"/>
    <property type="evidence" value="ECO:0007669"/>
    <property type="project" value="InterPro"/>
</dbReference>
<keyword evidence="2" id="KW-0540">Nuclease</keyword>
<dbReference type="Proteomes" id="UP000035331">
    <property type="component" value="Chromosome"/>
</dbReference>
<dbReference type="PATRIC" id="fig|796385.3.peg.3680"/>
<protein>
    <submittedName>
        <fullName evidence="2">HNH endonuclease</fullName>
    </submittedName>
</protein>
<proteinExistence type="predicted"/>
<evidence type="ECO:0000313" key="2">
    <source>
        <dbReference type="EMBL" id="AKJ40001.1"/>
    </source>
</evidence>